<keyword evidence="1" id="KW-0812">Transmembrane</keyword>
<sequence length="142" mass="15711">MMLHAGFILPFLLLATADNNVRKQRTPGEVDGGYFTEDMYPQYRKADDWIPEPNFILKAIPFFGIPDTKDAVLVVRCVFFLVLVGVAFGVSTYYAATVQDSKDSSSNGVSRTFLILCSAATGVALVLVSIYILAVVVYFNRR</sequence>
<dbReference type="Proteomes" id="UP001230268">
    <property type="component" value="Unassembled WGS sequence"/>
</dbReference>
<accession>A0AAD8PDQ3</accession>
<gene>
    <name evidence="3" type="ORF">BgAZ_405010</name>
</gene>
<keyword evidence="1" id="KW-0472">Membrane</keyword>
<keyword evidence="4" id="KW-1185">Reference proteome</keyword>
<feature type="transmembrane region" description="Helical" evidence="1">
    <location>
        <begin position="71"/>
        <end position="93"/>
    </location>
</feature>
<reference evidence="3" key="1">
    <citation type="submission" date="2023-08" db="EMBL/GenBank/DDBJ databases">
        <title>Draft sequence of the Babesia gibsoni genome.</title>
        <authorList>
            <person name="Yamagishi J.Y."/>
            <person name="Xuan X.X."/>
        </authorList>
    </citation>
    <scope>NUCLEOTIDE SEQUENCE</scope>
    <source>
        <strain evidence="3">Azabu</strain>
    </source>
</reference>
<evidence type="ECO:0000256" key="1">
    <source>
        <dbReference type="SAM" id="Phobius"/>
    </source>
</evidence>
<feature type="chain" id="PRO_5042070926" description="Transmembrane protein" evidence="2">
    <location>
        <begin position="18"/>
        <end position="142"/>
    </location>
</feature>
<feature type="transmembrane region" description="Helical" evidence="1">
    <location>
        <begin position="113"/>
        <end position="139"/>
    </location>
</feature>
<evidence type="ECO:0000256" key="2">
    <source>
        <dbReference type="SAM" id="SignalP"/>
    </source>
</evidence>
<evidence type="ECO:0000313" key="4">
    <source>
        <dbReference type="Proteomes" id="UP001230268"/>
    </source>
</evidence>
<name>A0AAD8PDQ3_BABGI</name>
<feature type="signal peptide" evidence="2">
    <location>
        <begin position="1"/>
        <end position="17"/>
    </location>
</feature>
<proteinExistence type="predicted"/>
<dbReference type="AlphaFoldDB" id="A0AAD8PDQ3"/>
<protein>
    <recommendedName>
        <fullName evidence="5">Transmembrane protein</fullName>
    </recommendedName>
</protein>
<comment type="caution">
    <text evidence="3">The sequence shown here is derived from an EMBL/GenBank/DDBJ whole genome shotgun (WGS) entry which is preliminary data.</text>
</comment>
<keyword evidence="2" id="KW-0732">Signal</keyword>
<dbReference type="EMBL" id="JAVEPI010000004">
    <property type="protein sequence ID" value="KAK1442471.1"/>
    <property type="molecule type" value="Genomic_DNA"/>
</dbReference>
<evidence type="ECO:0000313" key="3">
    <source>
        <dbReference type="EMBL" id="KAK1442471.1"/>
    </source>
</evidence>
<evidence type="ECO:0008006" key="5">
    <source>
        <dbReference type="Google" id="ProtNLM"/>
    </source>
</evidence>
<organism evidence="3 4">
    <name type="scientific">Babesia gibsoni</name>
    <dbReference type="NCBI Taxonomy" id="33632"/>
    <lineage>
        <taxon>Eukaryota</taxon>
        <taxon>Sar</taxon>
        <taxon>Alveolata</taxon>
        <taxon>Apicomplexa</taxon>
        <taxon>Aconoidasida</taxon>
        <taxon>Piroplasmida</taxon>
        <taxon>Babesiidae</taxon>
        <taxon>Babesia</taxon>
    </lineage>
</organism>
<keyword evidence="1" id="KW-1133">Transmembrane helix</keyword>